<accession>X1U277</accession>
<name>X1U277_9ZZZZ</name>
<evidence type="ECO:0000313" key="1">
    <source>
        <dbReference type="EMBL" id="GAI86404.1"/>
    </source>
</evidence>
<comment type="caution">
    <text evidence="1">The sequence shown here is derived from an EMBL/GenBank/DDBJ whole genome shotgun (WGS) entry which is preliminary data.</text>
</comment>
<sequence length="75" mass="8346">MATQAQAQGLGQFARWGFTLEPPTDHVAELQHQGELVARFSQLGATEESIQAECALHLAKRHGWDGAFWKRGRCL</sequence>
<dbReference type="EMBL" id="BARW01007286">
    <property type="protein sequence ID" value="GAI86404.1"/>
    <property type="molecule type" value="Genomic_DNA"/>
</dbReference>
<gene>
    <name evidence="1" type="ORF">S12H4_15199</name>
</gene>
<dbReference type="AlphaFoldDB" id="X1U277"/>
<proteinExistence type="predicted"/>
<protein>
    <submittedName>
        <fullName evidence="1">Uncharacterized protein</fullName>
    </submittedName>
</protein>
<organism evidence="1">
    <name type="scientific">marine sediment metagenome</name>
    <dbReference type="NCBI Taxonomy" id="412755"/>
    <lineage>
        <taxon>unclassified sequences</taxon>
        <taxon>metagenomes</taxon>
        <taxon>ecological metagenomes</taxon>
    </lineage>
</organism>
<reference evidence="1" key="1">
    <citation type="journal article" date="2014" name="Front. Microbiol.">
        <title>High frequency of phylogenetically diverse reductive dehalogenase-homologous genes in deep subseafloor sedimentary metagenomes.</title>
        <authorList>
            <person name="Kawai M."/>
            <person name="Futagami T."/>
            <person name="Toyoda A."/>
            <person name="Takaki Y."/>
            <person name="Nishi S."/>
            <person name="Hori S."/>
            <person name="Arai W."/>
            <person name="Tsubouchi T."/>
            <person name="Morono Y."/>
            <person name="Uchiyama I."/>
            <person name="Ito T."/>
            <person name="Fujiyama A."/>
            <person name="Inagaki F."/>
            <person name="Takami H."/>
        </authorList>
    </citation>
    <scope>NUCLEOTIDE SEQUENCE</scope>
    <source>
        <strain evidence="1">Expedition CK06-06</strain>
    </source>
</reference>